<reference evidence="2" key="1">
    <citation type="submission" date="2023-10" db="EMBL/GenBank/DDBJ databases">
        <title>Genome assembly of Pristionchus species.</title>
        <authorList>
            <person name="Yoshida K."/>
            <person name="Sommer R.J."/>
        </authorList>
    </citation>
    <scope>NUCLEOTIDE SEQUENCE</scope>
    <source>
        <strain evidence="2">RS0144</strain>
    </source>
</reference>
<feature type="non-terminal residue" evidence="2">
    <location>
        <position position="184"/>
    </location>
</feature>
<comment type="caution">
    <text evidence="2">The sequence shown here is derived from an EMBL/GenBank/DDBJ whole genome shotgun (WGS) entry which is preliminary data.</text>
</comment>
<feature type="region of interest" description="Disordered" evidence="1">
    <location>
        <begin position="138"/>
        <end position="184"/>
    </location>
</feature>
<organism evidence="2 3">
    <name type="scientific">Pristionchus entomophagus</name>
    <dbReference type="NCBI Taxonomy" id="358040"/>
    <lineage>
        <taxon>Eukaryota</taxon>
        <taxon>Metazoa</taxon>
        <taxon>Ecdysozoa</taxon>
        <taxon>Nematoda</taxon>
        <taxon>Chromadorea</taxon>
        <taxon>Rhabditida</taxon>
        <taxon>Rhabditina</taxon>
        <taxon>Diplogasteromorpha</taxon>
        <taxon>Diplogasteroidea</taxon>
        <taxon>Neodiplogasteridae</taxon>
        <taxon>Pristionchus</taxon>
    </lineage>
</organism>
<evidence type="ECO:0000313" key="3">
    <source>
        <dbReference type="Proteomes" id="UP001432027"/>
    </source>
</evidence>
<feature type="region of interest" description="Disordered" evidence="1">
    <location>
        <begin position="1"/>
        <end position="86"/>
    </location>
</feature>
<feature type="non-terminal residue" evidence="2">
    <location>
        <position position="1"/>
    </location>
</feature>
<keyword evidence="3" id="KW-1185">Reference proteome</keyword>
<proteinExistence type="predicted"/>
<dbReference type="AlphaFoldDB" id="A0AAV5SAA6"/>
<evidence type="ECO:0000256" key="1">
    <source>
        <dbReference type="SAM" id="MobiDB-lite"/>
    </source>
</evidence>
<feature type="compositionally biased region" description="Polar residues" evidence="1">
    <location>
        <begin position="164"/>
        <end position="176"/>
    </location>
</feature>
<name>A0AAV5SAA6_9BILA</name>
<evidence type="ECO:0000313" key="2">
    <source>
        <dbReference type="EMBL" id="GMS79013.1"/>
    </source>
</evidence>
<protein>
    <submittedName>
        <fullName evidence="2">Uncharacterized protein</fullName>
    </submittedName>
</protein>
<dbReference type="EMBL" id="BTSX01000001">
    <property type="protein sequence ID" value="GMS79013.1"/>
    <property type="molecule type" value="Genomic_DNA"/>
</dbReference>
<sequence>QSDNSHASVKRRPRKKGDSTPNAGVSNRSRKVRKVDKSTRAKKSGANTPVRTPARSPIESTDVNTDEKEKRPKTAKRLQKADPEVLKAIKDGRESFVHVVRRGTRINNQLSVFLPGRIYKPGTDPKAVPIVPTTKMKDEMKGIVSEPKKKKTKERKYLAERTSKSSTSDTGNVDKSNASRKKSR</sequence>
<gene>
    <name evidence="2" type="ORF">PENTCL1PPCAC_1188</name>
</gene>
<accession>A0AAV5SAA6</accession>
<dbReference type="Proteomes" id="UP001432027">
    <property type="component" value="Unassembled WGS sequence"/>
</dbReference>